<feature type="non-terminal residue" evidence="2">
    <location>
        <position position="81"/>
    </location>
</feature>
<reference evidence="2" key="1">
    <citation type="journal article" date="2023" name="IScience">
        <title>Live-bearing cockroach genome reveals convergent evolutionary mechanisms linked to viviparity in insects and beyond.</title>
        <authorList>
            <person name="Fouks B."/>
            <person name="Harrison M.C."/>
            <person name="Mikhailova A.A."/>
            <person name="Marchal E."/>
            <person name="English S."/>
            <person name="Carruthers M."/>
            <person name="Jennings E.C."/>
            <person name="Chiamaka E.L."/>
            <person name="Frigard R.A."/>
            <person name="Pippel M."/>
            <person name="Attardo G.M."/>
            <person name="Benoit J.B."/>
            <person name="Bornberg-Bauer E."/>
            <person name="Tobe S.S."/>
        </authorList>
    </citation>
    <scope>NUCLEOTIDE SEQUENCE</scope>
    <source>
        <strain evidence="2">Stay&amp;Tobe</strain>
    </source>
</reference>
<name>A0AAD8EIM5_DIPPU</name>
<keyword evidence="3" id="KW-1185">Reference proteome</keyword>
<evidence type="ECO:0000313" key="3">
    <source>
        <dbReference type="Proteomes" id="UP001233999"/>
    </source>
</evidence>
<feature type="non-terminal residue" evidence="2">
    <location>
        <position position="1"/>
    </location>
</feature>
<dbReference type="AlphaFoldDB" id="A0AAD8EIM5"/>
<keyword evidence="1" id="KW-0472">Membrane</keyword>
<accession>A0AAD8EIM5</accession>
<keyword evidence="1" id="KW-1133">Transmembrane helix</keyword>
<dbReference type="EMBL" id="JASPKZ010003874">
    <property type="protein sequence ID" value="KAJ9591329.1"/>
    <property type="molecule type" value="Genomic_DNA"/>
</dbReference>
<organism evidence="2 3">
    <name type="scientific">Diploptera punctata</name>
    <name type="common">Pacific beetle cockroach</name>
    <dbReference type="NCBI Taxonomy" id="6984"/>
    <lineage>
        <taxon>Eukaryota</taxon>
        <taxon>Metazoa</taxon>
        <taxon>Ecdysozoa</taxon>
        <taxon>Arthropoda</taxon>
        <taxon>Hexapoda</taxon>
        <taxon>Insecta</taxon>
        <taxon>Pterygota</taxon>
        <taxon>Neoptera</taxon>
        <taxon>Polyneoptera</taxon>
        <taxon>Dictyoptera</taxon>
        <taxon>Blattodea</taxon>
        <taxon>Blaberoidea</taxon>
        <taxon>Blaberidae</taxon>
        <taxon>Diplopterinae</taxon>
        <taxon>Diploptera</taxon>
    </lineage>
</organism>
<proteinExistence type="predicted"/>
<evidence type="ECO:0000256" key="1">
    <source>
        <dbReference type="SAM" id="Phobius"/>
    </source>
</evidence>
<keyword evidence="1" id="KW-0812">Transmembrane</keyword>
<feature type="transmembrane region" description="Helical" evidence="1">
    <location>
        <begin position="15"/>
        <end position="32"/>
    </location>
</feature>
<feature type="transmembrane region" description="Helical" evidence="1">
    <location>
        <begin position="44"/>
        <end position="64"/>
    </location>
</feature>
<comment type="caution">
    <text evidence="2">The sequence shown here is derived from an EMBL/GenBank/DDBJ whole genome shotgun (WGS) entry which is preliminary data.</text>
</comment>
<evidence type="ECO:0000313" key="2">
    <source>
        <dbReference type="EMBL" id="KAJ9591329.1"/>
    </source>
</evidence>
<dbReference type="Proteomes" id="UP001233999">
    <property type="component" value="Unassembled WGS sequence"/>
</dbReference>
<gene>
    <name evidence="2" type="ORF">L9F63_002142</name>
</gene>
<sequence length="81" mass="9824">RFTCNIPNYFPCSDWVLSVSIIINLVIFQYVLKRSTFPYIPSDSFWSLYIFHILSASFMVTPNICENFHLYYFNHFVQKYY</sequence>
<protein>
    <submittedName>
        <fullName evidence="2">Uncharacterized protein</fullName>
    </submittedName>
</protein>
<reference evidence="2" key="2">
    <citation type="submission" date="2023-05" db="EMBL/GenBank/DDBJ databases">
        <authorList>
            <person name="Fouks B."/>
        </authorList>
    </citation>
    <scope>NUCLEOTIDE SEQUENCE</scope>
    <source>
        <strain evidence="2">Stay&amp;Tobe</strain>
        <tissue evidence="2">Testes</tissue>
    </source>
</reference>